<dbReference type="eggNOG" id="COG0534">
    <property type="taxonomic scope" value="Bacteria"/>
</dbReference>
<comment type="caution">
    <text evidence="3">The sequence shown here is derived from an EMBL/GenBank/DDBJ whole genome shotgun (WGS) entry which is preliminary data.</text>
</comment>
<dbReference type="InterPro" id="IPR050222">
    <property type="entry name" value="MATE_MdtK"/>
</dbReference>
<organism evidence="3 4">
    <name type="scientific">Asticcacaulis benevestitus DSM 16100 = ATCC BAA-896</name>
    <dbReference type="NCBI Taxonomy" id="1121022"/>
    <lineage>
        <taxon>Bacteria</taxon>
        <taxon>Pseudomonadati</taxon>
        <taxon>Pseudomonadota</taxon>
        <taxon>Alphaproteobacteria</taxon>
        <taxon>Caulobacterales</taxon>
        <taxon>Caulobacteraceae</taxon>
        <taxon>Asticcacaulis</taxon>
    </lineage>
</organism>
<dbReference type="NCBIfam" id="TIGR00797">
    <property type="entry name" value="matE"/>
    <property type="match status" value="1"/>
</dbReference>
<feature type="transmembrane region" description="Helical" evidence="2">
    <location>
        <begin position="394"/>
        <end position="414"/>
    </location>
</feature>
<feature type="transmembrane region" description="Helical" evidence="2">
    <location>
        <begin position="99"/>
        <end position="122"/>
    </location>
</feature>
<keyword evidence="2" id="KW-0812">Transmembrane</keyword>
<feature type="transmembrane region" description="Helical" evidence="2">
    <location>
        <begin position="250"/>
        <end position="275"/>
    </location>
</feature>
<evidence type="ECO:0000313" key="4">
    <source>
        <dbReference type="Proteomes" id="UP000017837"/>
    </source>
</evidence>
<sequence length="459" mass="48349">MKTLIYRIEPQTRAAFAALYRLSWPVIMSRLGFMLMGLMDTLVVGHYSSAELGYHSLAWAPTSIFLVTSIGLLVGVQVKTAQFVGAGEPERIGATFQRAVVYAIILGVGSMVALTLGGSWMLNAVVRPELAAGATGPLLIFALSMPFYMVAVAVSEFLEGLGRTRPGMVFTWAGNVVNVALLFVLVPGVVTIPGIDSDGAMGAAISTLVARMLVTVGLLIYLFRLKQVKSFRLLGRHAPDPQGAREQRQVGYAAGASYFIEVAAFAGMTVFAGRISETAVAVWAIVLNFASVVFMVPMGLAIGCSVLVGGAYGAGDPAGIARMGRVSFISAGGFMLAVCLTVLIGAQAIAAGYTSDPALLGGVQGALLLACLFFVPDGVQVVGAQALRARHDVLIAPVLHYIAYGLIMLPMGYWLSLHVGLGVPGLIYACALASWLSAVLLVSRFLWLDRRARAITAET</sequence>
<dbReference type="AlphaFoldDB" id="V4NHX6"/>
<keyword evidence="1" id="KW-0813">Transport</keyword>
<gene>
    <name evidence="3" type="ORF">ABENE_22030</name>
</gene>
<dbReference type="GO" id="GO:0005886">
    <property type="term" value="C:plasma membrane"/>
    <property type="evidence" value="ECO:0007669"/>
    <property type="project" value="TreeGrafter"/>
</dbReference>
<dbReference type="PATRIC" id="fig|1121022.4.peg.4512"/>
<feature type="transmembrane region" description="Helical" evidence="2">
    <location>
        <begin position="170"/>
        <end position="195"/>
    </location>
</feature>
<evidence type="ECO:0000313" key="3">
    <source>
        <dbReference type="EMBL" id="ESQ81447.1"/>
    </source>
</evidence>
<dbReference type="RefSeq" id="WP_018081901.1">
    <property type="nucleotide sequence ID" value="NZ_AQWM01000008.1"/>
</dbReference>
<keyword evidence="2" id="KW-1133">Transmembrane helix</keyword>
<dbReference type="Proteomes" id="UP000017837">
    <property type="component" value="Unassembled WGS sequence"/>
</dbReference>
<name>V4NHX6_9CAUL</name>
<dbReference type="GO" id="GO:0015297">
    <property type="term" value="F:antiporter activity"/>
    <property type="evidence" value="ECO:0007669"/>
    <property type="project" value="InterPro"/>
</dbReference>
<proteinExistence type="predicted"/>
<evidence type="ECO:0000256" key="2">
    <source>
        <dbReference type="SAM" id="Phobius"/>
    </source>
</evidence>
<dbReference type="STRING" id="1121022.GCA_000376105_02235"/>
<protein>
    <submittedName>
        <fullName evidence="3">Multidrug transporter MATE</fullName>
    </submittedName>
</protein>
<feature type="transmembrane region" description="Helical" evidence="2">
    <location>
        <begin position="21"/>
        <end position="39"/>
    </location>
</feature>
<dbReference type="InterPro" id="IPR002528">
    <property type="entry name" value="MATE_fam"/>
</dbReference>
<feature type="transmembrane region" description="Helical" evidence="2">
    <location>
        <begin position="134"/>
        <end position="158"/>
    </location>
</feature>
<dbReference type="EMBL" id="AWGB01000090">
    <property type="protein sequence ID" value="ESQ81447.1"/>
    <property type="molecule type" value="Genomic_DNA"/>
</dbReference>
<feature type="transmembrane region" description="Helical" evidence="2">
    <location>
        <begin position="59"/>
        <end position="78"/>
    </location>
</feature>
<keyword evidence="4" id="KW-1185">Reference proteome</keyword>
<feature type="transmembrane region" description="Helical" evidence="2">
    <location>
        <begin position="426"/>
        <end position="447"/>
    </location>
</feature>
<feature type="transmembrane region" description="Helical" evidence="2">
    <location>
        <begin position="362"/>
        <end position="382"/>
    </location>
</feature>
<dbReference type="GO" id="GO:0042910">
    <property type="term" value="F:xenobiotic transmembrane transporter activity"/>
    <property type="evidence" value="ECO:0007669"/>
    <property type="project" value="InterPro"/>
</dbReference>
<feature type="transmembrane region" description="Helical" evidence="2">
    <location>
        <begin position="201"/>
        <end position="223"/>
    </location>
</feature>
<dbReference type="PANTHER" id="PTHR43298:SF2">
    <property type="entry name" value="FMN_FAD EXPORTER YEEO-RELATED"/>
    <property type="match status" value="1"/>
</dbReference>
<reference evidence="3 4" key="1">
    <citation type="journal article" date="2014" name="Nature">
        <title>Sequential evolution of bacterial morphology by co-option of a developmental regulator.</title>
        <authorList>
            <person name="Jiang C."/>
            <person name="Brown P.J."/>
            <person name="Ducret A."/>
            <person name="Brun Y.V."/>
        </authorList>
    </citation>
    <scope>NUCLEOTIDE SEQUENCE [LARGE SCALE GENOMIC DNA]</scope>
    <source>
        <strain evidence="3 4">DSM 16100</strain>
    </source>
</reference>
<dbReference type="PANTHER" id="PTHR43298">
    <property type="entry name" value="MULTIDRUG RESISTANCE PROTEIN NORM-RELATED"/>
    <property type="match status" value="1"/>
</dbReference>
<feature type="transmembrane region" description="Helical" evidence="2">
    <location>
        <begin position="326"/>
        <end position="350"/>
    </location>
</feature>
<accession>V4NHX6</accession>
<feature type="transmembrane region" description="Helical" evidence="2">
    <location>
        <begin position="281"/>
        <end position="314"/>
    </location>
</feature>
<dbReference type="Pfam" id="PF01554">
    <property type="entry name" value="MatE"/>
    <property type="match status" value="2"/>
</dbReference>
<keyword evidence="2" id="KW-0472">Membrane</keyword>
<evidence type="ECO:0000256" key="1">
    <source>
        <dbReference type="ARBA" id="ARBA00022448"/>
    </source>
</evidence>